<dbReference type="Pfam" id="PF10021">
    <property type="entry name" value="PARG_cat_microb"/>
    <property type="match status" value="1"/>
</dbReference>
<evidence type="ECO:0000256" key="1">
    <source>
        <dbReference type="SAM" id="MobiDB-lite"/>
    </source>
</evidence>
<dbReference type="InterPro" id="IPR043472">
    <property type="entry name" value="Macro_dom-like"/>
</dbReference>
<dbReference type="PANTHER" id="PTHR35596:SF1">
    <property type="entry name" value="MICROBIAL-TYPE PARG CATALYTIC DOMAIN-CONTAINING PROTEIN"/>
    <property type="match status" value="1"/>
</dbReference>
<dbReference type="SUPFAM" id="SSF52949">
    <property type="entry name" value="Macro domain-like"/>
    <property type="match status" value="1"/>
</dbReference>
<evidence type="ECO:0000313" key="4">
    <source>
        <dbReference type="Proteomes" id="UP000249619"/>
    </source>
</evidence>
<sequence>MEQGSILPFLKKPGSHQPGTSRSGNSRPGQPYHRRPNPDARSKQSSTHNSKHYSTNKHRGPNRRRNTDLEKVADETKAELPKILGHLHGFHPDEFSLNLLEDMDPLSADDCPCLENKACIKVLKMDSFDAAIELDPYHNVRKHLGMLRSGSASPKMDTEPESSNTYDNSDTPTDESIKRILCEIHMNDSEPRELSKHEDVQKTNDSSDNFEPHTVQKEASVKGGLDLNDVHTKQKQPAYSYNLNHNRPVAVLNLASERSPGGGWQKGALAQEECLCYRSSLYLSLSETIYPLPSLAAIHSPNVLLIRDSMTNGHFLLTPQSPYDLPTVSVISAAALRKPTLSDDGLSFKHAGARAVTKKKIRLVLRVAANKGHTKLVLGALGCGVFANPPKEVAQCFLEVFQEPEFQGGWWEEVVFAVLDNVKGADGGKDGKGNFGQFYQVLHGLEV</sequence>
<feature type="compositionally biased region" description="Polar residues" evidence="1">
    <location>
        <begin position="161"/>
        <end position="171"/>
    </location>
</feature>
<dbReference type="OrthoDB" id="9985428at2759"/>
<dbReference type="AlphaFoldDB" id="A0A364NA80"/>
<proteinExistence type="predicted"/>
<dbReference type="STRING" id="183478.A0A364NA80"/>
<feature type="region of interest" description="Disordered" evidence="1">
    <location>
        <begin position="188"/>
        <end position="222"/>
    </location>
</feature>
<feature type="region of interest" description="Disordered" evidence="1">
    <location>
        <begin position="1"/>
        <end position="69"/>
    </location>
</feature>
<name>A0A364NA80_STELY</name>
<dbReference type="Proteomes" id="UP000249619">
    <property type="component" value="Unassembled WGS sequence"/>
</dbReference>
<keyword evidence="4" id="KW-1185">Reference proteome</keyword>
<accession>A0A364NA80</accession>
<dbReference type="EMBL" id="QGDH01000024">
    <property type="protein sequence ID" value="RAR14229.1"/>
    <property type="molecule type" value="Genomic_DNA"/>
</dbReference>
<dbReference type="PANTHER" id="PTHR35596">
    <property type="entry name" value="DUF2263 DOMAIN-CONTAINING PROTEIN"/>
    <property type="match status" value="1"/>
</dbReference>
<dbReference type="Gene3D" id="3.40.220.10">
    <property type="entry name" value="Leucine Aminopeptidase, subunit E, domain 1"/>
    <property type="match status" value="1"/>
</dbReference>
<feature type="domain" description="Microbial-type PARG catalytic" evidence="2">
    <location>
        <begin position="200"/>
        <end position="308"/>
    </location>
</feature>
<comment type="caution">
    <text evidence="3">The sequence shown here is derived from an EMBL/GenBank/DDBJ whole genome shotgun (WGS) entry which is preliminary data.</text>
</comment>
<feature type="region of interest" description="Disordered" evidence="1">
    <location>
        <begin position="148"/>
        <end position="173"/>
    </location>
</feature>
<dbReference type="InterPro" id="IPR019261">
    <property type="entry name" value="PARG_cat_microbial"/>
</dbReference>
<evidence type="ECO:0000313" key="3">
    <source>
        <dbReference type="EMBL" id="RAR14229.1"/>
    </source>
</evidence>
<evidence type="ECO:0000259" key="2">
    <source>
        <dbReference type="Pfam" id="PF10021"/>
    </source>
</evidence>
<feature type="compositionally biased region" description="Polar residues" evidence="1">
    <location>
        <begin position="17"/>
        <end position="28"/>
    </location>
</feature>
<organism evidence="3 4">
    <name type="scientific">Stemphylium lycopersici</name>
    <name type="common">Tomato gray leaf spot disease fungus</name>
    <name type="synonym">Thyrospora lycopersici</name>
    <dbReference type="NCBI Taxonomy" id="183478"/>
    <lineage>
        <taxon>Eukaryota</taxon>
        <taxon>Fungi</taxon>
        <taxon>Dikarya</taxon>
        <taxon>Ascomycota</taxon>
        <taxon>Pezizomycotina</taxon>
        <taxon>Dothideomycetes</taxon>
        <taxon>Pleosporomycetidae</taxon>
        <taxon>Pleosporales</taxon>
        <taxon>Pleosporineae</taxon>
        <taxon>Pleosporaceae</taxon>
        <taxon>Stemphylium</taxon>
    </lineage>
</organism>
<dbReference type="InterPro" id="IPR012664">
    <property type="entry name" value="CHP02452"/>
</dbReference>
<feature type="compositionally biased region" description="Basic residues" evidence="1">
    <location>
        <begin position="49"/>
        <end position="64"/>
    </location>
</feature>
<dbReference type="NCBIfam" id="TIGR02452">
    <property type="entry name" value="TIGR02452 family protein"/>
    <property type="match status" value="1"/>
</dbReference>
<protein>
    <submittedName>
        <fullName evidence="3">Mitochondrial chaperone bcs1</fullName>
    </submittedName>
</protein>
<feature type="compositionally biased region" description="Basic and acidic residues" evidence="1">
    <location>
        <begin position="188"/>
        <end position="202"/>
    </location>
</feature>
<reference evidence="4" key="1">
    <citation type="submission" date="2018-05" db="EMBL/GenBank/DDBJ databases">
        <title>Draft genome sequence of Stemphylium lycopersici strain CIDEFI 213.</title>
        <authorList>
            <person name="Medina R."/>
            <person name="Franco M.E.E."/>
            <person name="Lucentini C.G."/>
            <person name="Saparrat M.C.N."/>
            <person name="Balatti P.A."/>
        </authorList>
    </citation>
    <scope>NUCLEOTIDE SEQUENCE [LARGE SCALE GENOMIC DNA]</scope>
    <source>
        <strain evidence="4">CIDEFI 213</strain>
    </source>
</reference>
<gene>
    <name evidence="3" type="ORF">DDE83_002341</name>
</gene>
<feature type="compositionally biased region" description="Basic and acidic residues" evidence="1">
    <location>
        <begin position="210"/>
        <end position="220"/>
    </location>
</feature>